<accession>A0A5J9VJA0</accession>
<proteinExistence type="predicted"/>
<name>A0A5J9VJA0_9POAL</name>
<protein>
    <submittedName>
        <fullName evidence="1">Uncharacterized protein</fullName>
    </submittedName>
</protein>
<comment type="caution">
    <text evidence="1">The sequence shown here is derived from an EMBL/GenBank/DDBJ whole genome shotgun (WGS) entry which is preliminary data.</text>
</comment>
<sequence>MLCPRPQGKISSCNYIQFAKSVILHNCTSSDSESFKCSSETWKKWPTGHISFNAISSLQKKLLIVDTDHISGGSILHLATYHYTRFLFRYKSQMLDIDKLCLKSSCHLLLEWRFPTMFLWRKLKYILDLISDLCARRQQCNH</sequence>
<evidence type="ECO:0000313" key="1">
    <source>
        <dbReference type="EMBL" id="TVU35586.1"/>
    </source>
</evidence>
<organism evidence="1 2">
    <name type="scientific">Eragrostis curvula</name>
    <name type="common">weeping love grass</name>
    <dbReference type="NCBI Taxonomy" id="38414"/>
    <lineage>
        <taxon>Eukaryota</taxon>
        <taxon>Viridiplantae</taxon>
        <taxon>Streptophyta</taxon>
        <taxon>Embryophyta</taxon>
        <taxon>Tracheophyta</taxon>
        <taxon>Spermatophyta</taxon>
        <taxon>Magnoliopsida</taxon>
        <taxon>Liliopsida</taxon>
        <taxon>Poales</taxon>
        <taxon>Poaceae</taxon>
        <taxon>PACMAD clade</taxon>
        <taxon>Chloridoideae</taxon>
        <taxon>Eragrostideae</taxon>
        <taxon>Eragrostidinae</taxon>
        <taxon>Eragrostis</taxon>
    </lineage>
</organism>
<dbReference type="Gramene" id="TVU35586">
    <property type="protein sequence ID" value="TVU35586"/>
    <property type="gene ID" value="EJB05_17484"/>
</dbReference>
<dbReference type="Proteomes" id="UP000324897">
    <property type="component" value="Unassembled WGS sequence"/>
</dbReference>
<gene>
    <name evidence="1" type="ORF">EJB05_17484</name>
</gene>
<reference evidence="1 2" key="1">
    <citation type="journal article" date="2019" name="Sci. Rep.">
        <title>A high-quality genome of Eragrostis curvula grass provides insights into Poaceae evolution and supports new strategies to enhance forage quality.</title>
        <authorList>
            <person name="Carballo J."/>
            <person name="Santos B.A.C.M."/>
            <person name="Zappacosta D."/>
            <person name="Garbus I."/>
            <person name="Selva J.P."/>
            <person name="Gallo C.A."/>
            <person name="Diaz A."/>
            <person name="Albertini E."/>
            <person name="Caccamo M."/>
            <person name="Echenique V."/>
        </authorList>
    </citation>
    <scope>NUCLEOTIDE SEQUENCE [LARGE SCALE GENOMIC DNA]</scope>
    <source>
        <strain evidence="2">cv. Victoria</strain>
        <tissue evidence="1">Leaf</tissue>
    </source>
</reference>
<dbReference type="EMBL" id="RWGY01000009">
    <property type="protein sequence ID" value="TVU35586.1"/>
    <property type="molecule type" value="Genomic_DNA"/>
</dbReference>
<evidence type="ECO:0000313" key="2">
    <source>
        <dbReference type="Proteomes" id="UP000324897"/>
    </source>
</evidence>
<keyword evidence="2" id="KW-1185">Reference proteome</keyword>
<dbReference type="AlphaFoldDB" id="A0A5J9VJA0"/>